<dbReference type="InterPro" id="IPR043741">
    <property type="entry name" value="DUF5686"/>
</dbReference>
<evidence type="ECO:0000313" key="1">
    <source>
        <dbReference type="EMBL" id="NMM50439.1"/>
    </source>
</evidence>
<dbReference type="Proteomes" id="UP000559010">
    <property type="component" value="Unassembled WGS sequence"/>
</dbReference>
<dbReference type="Pfam" id="PF13715">
    <property type="entry name" value="CarbopepD_reg_2"/>
    <property type="match status" value="1"/>
</dbReference>
<dbReference type="RefSeq" id="WP_169684807.1">
    <property type="nucleotide sequence ID" value="NZ_JABBNU010000013.1"/>
</dbReference>
<comment type="caution">
    <text evidence="1">The sequence shown here is derived from an EMBL/GenBank/DDBJ whole genome shotgun (WGS) entry which is preliminary data.</text>
</comment>
<keyword evidence="1" id="KW-0378">Hydrolase</keyword>
<keyword evidence="1" id="KW-0645">Protease</keyword>
<accession>A0A848J7S3</accession>
<organism evidence="1 2">
    <name type="scientific">Marinigracilibium pacificum</name>
    <dbReference type="NCBI Taxonomy" id="2729599"/>
    <lineage>
        <taxon>Bacteria</taxon>
        <taxon>Pseudomonadati</taxon>
        <taxon>Bacteroidota</taxon>
        <taxon>Cytophagia</taxon>
        <taxon>Cytophagales</taxon>
        <taxon>Flammeovirgaceae</taxon>
        <taxon>Marinigracilibium</taxon>
    </lineage>
</organism>
<keyword evidence="1" id="KW-0121">Carboxypeptidase</keyword>
<dbReference type="InterPro" id="IPR008969">
    <property type="entry name" value="CarboxyPept-like_regulatory"/>
</dbReference>
<proteinExistence type="predicted"/>
<dbReference type="GO" id="GO:0004180">
    <property type="term" value="F:carboxypeptidase activity"/>
    <property type="evidence" value="ECO:0007669"/>
    <property type="project" value="UniProtKB-KW"/>
</dbReference>
<name>A0A848J7S3_9BACT</name>
<reference evidence="1 2" key="1">
    <citation type="submission" date="2020-04" db="EMBL/GenBank/DDBJ databases">
        <title>Flammeovirgaceae bacterium KN852 isolated from deep sea.</title>
        <authorList>
            <person name="Zhang D.-C."/>
        </authorList>
    </citation>
    <scope>NUCLEOTIDE SEQUENCE [LARGE SCALE GENOMIC DNA]</scope>
    <source>
        <strain evidence="1 2">KN852</strain>
    </source>
</reference>
<evidence type="ECO:0000313" key="2">
    <source>
        <dbReference type="Proteomes" id="UP000559010"/>
    </source>
</evidence>
<dbReference type="Gene3D" id="2.60.40.1120">
    <property type="entry name" value="Carboxypeptidase-like, regulatory domain"/>
    <property type="match status" value="1"/>
</dbReference>
<dbReference type="AlphaFoldDB" id="A0A848J7S3"/>
<sequence length="836" mass="96162">MKLNKSKLFYFLVVLILMVGSNQGLFAQITISGRVIDAENGDPVPFANIVISGTTLGTTTDFDGYYKLKANSRADSISASYIGYIGRTKAIPSEGTTLNFQLTPDVVSLDEVVVQAGEDPSFPIMRKVMENKDKNDKRNLSAYEYESYSKIEVDVNKISEKLREKKVMQEIASVLDSLDRIAGEDGKPILPVFISESLSDFYVKNNPLIKKEVIKKTKITGVGVTDGSFTSQFIGTSFQEYNFYDSWMTIVDKEVVSPLANSWKSYYDFYLIDSMMVDSYYCYQIDFEPKRAQDVAFSGTMWITKDSYALKQINATIGKSANLNFIEKIKIQQELLPSQQDAWLPKKTRVTIDVDELTSGSAGMLIKFYISNQNWTVNNPRESKFYDQAIELQPDYKNFDDSFWDTNRHEPLSDAELNVYSMIDTIKNIPIVKTYIDVVETAISGYYQVGKVDIGPYAVLLGANDLEGFRVRAGLRTNVNFSEKWVLGGYLAYGFKDERFKYNANVKYIFDRQKWTVLEGEYGHDVEVTGLDKDEISSNPVFYTFNKLGFLRRPYYNTYGNFKFSRQVSKSFEHQIALRYKHFDPQFNFAYYDIYSEEPGVIKQEWTTNEIEVTTKFAKDERFVYDGNRRISLGSYKWPTFVLTYSYGIPNFLGGDFEYHKLRFDISQNLRLGSLGTSKYKLTTGKIFNALPYPLLETHLGNESFFYSTAAFNLMNNFEFVSDQFVSLRYSHSFEGLILNRVPLLKKLKWRLLFNANLVYGTLEQDNFDIMAEFTPSGEPVSTFGTFAKNKPYAEIGYGVENIFKFIRVDFYHRLNYLYNPNVDKFGVKVSFQFIL</sequence>
<protein>
    <submittedName>
        <fullName evidence="1">Carboxypeptidase-like regulatory domain-containing protein</fullName>
    </submittedName>
</protein>
<dbReference type="SUPFAM" id="SSF49464">
    <property type="entry name" value="Carboxypeptidase regulatory domain-like"/>
    <property type="match status" value="1"/>
</dbReference>
<gene>
    <name evidence="1" type="ORF">HH304_18660</name>
</gene>
<dbReference type="EMBL" id="JABBNU010000013">
    <property type="protein sequence ID" value="NMM50439.1"/>
    <property type="molecule type" value="Genomic_DNA"/>
</dbReference>
<dbReference type="Pfam" id="PF18939">
    <property type="entry name" value="DUF5686"/>
    <property type="match status" value="1"/>
</dbReference>
<keyword evidence="2" id="KW-1185">Reference proteome</keyword>